<protein>
    <submittedName>
        <fullName evidence="2">Putative ag-outcast-2</fullName>
    </submittedName>
</protein>
<proteinExistence type="predicted"/>
<dbReference type="AlphaFoldDB" id="A0A2M4CVR3"/>
<organism evidence="2">
    <name type="scientific">Anopheles darlingi</name>
    <name type="common">Mosquito</name>
    <dbReference type="NCBI Taxonomy" id="43151"/>
    <lineage>
        <taxon>Eukaryota</taxon>
        <taxon>Metazoa</taxon>
        <taxon>Ecdysozoa</taxon>
        <taxon>Arthropoda</taxon>
        <taxon>Hexapoda</taxon>
        <taxon>Insecta</taxon>
        <taxon>Pterygota</taxon>
        <taxon>Neoptera</taxon>
        <taxon>Endopterygota</taxon>
        <taxon>Diptera</taxon>
        <taxon>Nematocera</taxon>
        <taxon>Culicoidea</taxon>
        <taxon>Culicidae</taxon>
        <taxon>Anophelinae</taxon>
        <taxon>Anopheles</taxon>
    </lineage>
</organism>
<reference evidence="2" key="1">
    <citation type="submission" date="2018-01" db="EMBL/GenBank/DDBJ databases">
        <title>An insight into the sialome of Amazonian anophelines.</title>
        <authorList>
            <person name="Ribeiro J.M."/>
            <person name="Scarpassa V."/>
            <person name="Calvo E."/>
        </authorList>
    </citation>
    <scope>NUCLEOTIDE SEQUENCE</scope>
</reference>
<evidence type="ECO:0000313" key="2">
    <source>
        <dbReference type="EMBL" id="MBW69423.1"/>
    </source>
</evidence>
<name>A0A2M4CVR3_ANODA</name>
<feature type="region of interest" description="Disordered" evidence="1">
    <location>
        <begin position="421"/>
        <end position="445"/>
    </location>
</feature>
<accession>A0A2M4CVR3</accession>
<dbReference type="EMBL" id="GGFL01005245">
    <property type="protein sequence ID" value="MBW69423.1"/>
    <property type="molecule type" value="Transcribed_RNA"/>
</dbReference>
<evidence type="ECO:0000256" key="1">
    <source>
        <dbReference type="SAM" id="MobiDB-lite"/>
    </source>
</evidence>
<feature type="compositionally biased region" description="Basic and acidic residues" evidence="1">
    <location>
        <begin position="425"/>
        <end position="445"/>
    </location>
</feature>
<sequence>MGVSDPGGGIPLRNDFAILAETPNEKKRRKIGQYTIPLEEVHSNDGEQIMLMEAANTGKDLSSVSPFLLGKIIETAIGGKPLEARRLRDGKILVRVKNIRQAKKLEKIKMCEGGKETIPINVIEHPTLNQSKGVVRCDDILFMEEKEIQNELKSQNVTEVQIIKRKDKDGKLINTKLAIITFKSPRIPRKIDFGLYPVKVELYIPSPMRCTMCMRLGHTKKRCHREQACAKCSKPMHKEACTETKCVSCGDNHHTLDKNCPVYIDECEIQRIRTEKKIPYGEAKRIRRETCPVIPRSYTTSMSYANTLKSTQKETTSTEGIAPIKGTVKGASISTITQVMKEQEPREHITKLTKKMNMDIENITIMEDYNSYAVNNDINAKEIQNNTETKNMENNNEGAPEQEYYDNETKYIDEAKGLNQRIKKARTEDKDINRLDEDETSLKKS</sequence>